<dbReference type="VEuPathDB" id="AmoebaDB:FDP41_005022"/>
<dbReference type="Pfam" id="PF07859">
    <property type="entry name" value="Abhydrolase_3"/>
    <property type="match status" value="1"/>
</dbReference>
<dbReference type="EMBL" id="VFQX01000043">
    <property type="protein sequence ID" value="KAF0975695.1"/>
    <property type="molecule type" value="Genomic_DNA"/>
</dbReference>
<dbReference type="AlphaFoldDB" id="A0A6A5BQI2"/>
<evidence type="ECO:0000313" key="2">
    <source>
        <dbReference type="EMBL" id="KAF0975695.1"/>
    </source>
</evidence>
<comment type="caution">
    <text evidence="2">The sequence shown here is derived from an EMBL/GenBank/DDBJ whole genome shotgun (WGS) entry which is preliminary data.</text>
</comment>
<dbReference type="RefSeq" id="XP_044560408.1">
    <property type="nucleotide sequence ID" value="XM_044708502.1"/>
</dbReference>
<dbReference type="PANTHER" id="PTHR23024:SF24">
    <property type="entry name" value="ALPHA_BETA HYDROLASE FOLD-3 DOMAIN-CONTAINING PROTEIN"/>
    <property type="match status" value="1"/>
</dbReference>
<dbReference type="SUPFAM" id="SSF53474">
    <property type="entry name" value="alpha/beta-Hydrolases"/>
    <property type="match status" value="1"/>
</dbReference>
<dbReference type="PANTHER" id="PTHR23024">
    <property type="entry name" value="ARYLACETAMIDE DEACETYLASE"/>
    <property type="match status" value="1"/>
</dbReference>
<dbReference type="VEuPathDB" id="AmoebaDB:NF0056260"/>
<protein>
    <recommendedName>
        <fullName evidence="1">Alpha/beta hydrolase fold-3 domain-containing protein</fullName>
    </recommendedName>
</protein>
<dbReference type="VEuPathDB" id="AmoebaDB:NfTy_051080"/>
<evidence type="ECO:0000259" key="1">
    <source>
        <dbReference type="Pfam" id="PF07859"/>
    </source>
</evidence>
<dbReference type="GO" id="GO:0016787">
    <property type="term" value="F:hydrolase activity"/>
    <property type="evidence" value="ECO:0007669"/>
    <property type="project" value="InterPro"/>
</dbReference>
<dbReference type="InterPro" id="IPR013094">
    <property type="entry name" value="AB_hydrolase_3"/>
</dbReference>
<feature type="domain" description="Alpha/beta hydrolase fold-3" evidence="1">
    <location>
        <begin position="117"/>
        <end position="373"/>
    </location>
</feature>
<proteinExistence type="predicted"/>
<dbReference type="InterPro" id="IPR050466">
    <property type="entry name" value="Carboxylest/Gibb_receptor"/>
</dbReference>
<dbReference type="Proteomes" id="UP000444721">
    <property type="component" value="Unassembled WGS sequence"/>
</dbReference>
<gene>
    <name evidence="2" type="ORF">FDP41_005022</name>
</gene>
<evidence type="ECO:0000313" key="3">
    <source>
        <dbReference type="Proteomes" id="UP000444721"/>
    </source>
</evidence>
<dbReference type="OMA" id="DEMANHF"/>
<keyword evidence="3" id="KW-1185">Reference proteome</keyword>
<dbReference type="GeneID" id="68112240"/>
<dbReference type="Gene3D" id="3.40.50.1820">
    <property type="entry name" value="alpha/beta hydrolase"/>
    <property type="match status" value="1"/>
</dbReference>
<sequence length="416" mass="47060">MVKYVLGLGALLLLFASYILYPVFLHPDLPLQLFFKSLVFKLSVRFSDIIKFRHELYKVRNTTMESPLLIKTTFQIHYITLSSELYLPEKDNPSHESHYSLRVYQPKQYKSGGYPVLMYTHGGGWVLNHLDVYDLFCRKMAERGFVVVSVGYRKAPEHVFPACLNDVLNALTWIGKNLKSEIIPQQQQSSSSSSSHQSLENKFNANVNQLTISGDSAGAHLSIHALVRIFMSDPEIVKREQIPKVSYQALFYPAAHFYMANKTRFESYKLFASHGYILDDPVLEKFWRYLVGNDVSIEEAALNPYLSILSAMDPRLVESKSLYAKFPSGFVISAEYDILRDEAAEFAKAVTEASNGTSVLKHLRTPKVTHGFAQFPSDEMANHFAALIKSYFASAATTTTTTTGGVSQPQQQYEQK</sequence>
<dbReference type="InterPro" id="IPR029058">
    <property type="entry name" value="AB_hydrolase_fold"/>
</dbReference>
<organism evidence="2 3">
    <name type="scientific">Naegleria fowleri</name>
    <name type="common">Brain eating amoeba</name>
    <dbReference type="NCBI Taxonomy" id="5763"/>
    <lineage>
        <taxon>Eukaryota</taxon>
        <taxon>Discoba</taxon>
        <taxon>Heterolobosea</taxon>
        <taxon>Tetramitia</taxon>
        <taxon>Eutetramitia</taxon>
        <taxon>Vahlkampfiidae</taxon>
        <taxon>Naegleria</taxon>
    </lineage>
</organism>
<reference evidence="2 3" key="1">
    <citation type="journal article" date="2019" name="Sci. Rep.">
        <title>Nanopore sequencing improves the draft genome of the human pathogenic amoeba Naegleria fowleri.</title>
        <authorList>
            <person name="Liechti N."/>
            <person name="Schurch N."/>
            <person name="Bruggmann R."/>
            <person name="Wittwer M."/>
        </authorList>
    </citation>
    <scope>NUCLEOTIDE SEQUENCE [LARGE SCALE GENOMIC DNA]</scope>
    <source>
        <strain evidence="2 3">ATCC 30894</strain>
    </source>
</reference>
<dbReference type="OrthoDB" id="408631at2759"/>
<name>A0A6A5BQI2_NAEFO</name>
<accession>A0A6A5BQI2</accession>